<organism evidence="2 3">
    <name type="scientific">Pontibacillus yanchengensis Y32</name>
    <dbReference type="NCBI Taxonomy" id="1385514"/>
    <lineage>
        <taxon>Bacteria</taxon>
        <taxon>Bacillati</taxon>
        <taxon>Bacillota</taxon>
        <taxon>Bacilli</taxon>
        <taxon>Bacillales</taxon>
        <taxon>Bacillaceae</taxon>
        <taxon>Pontibacillus</taxon>
    </lineage>
</organism>
<evidence type="ECO:0000259" key="1">
    <source>
        <dbReference type="PROSITE" id="PS51352"/>
    </source>
</evidence>
<dbReference type="EMBL" id="AVBF01000048">
    <property type="protein sequence ID" value="KGP71754.1"/>
    <property type="molecule type" value="Genomic_DNA"/>
</dbReference>
<dbReference type="PANTHER" id="PTHR45663">
    <property type="entry name" value="GEO12009P1"/>
    <property type="match status" value="1"/>
</dbReference>
<dbReference type="eggNOG" id="COG0526">
    <property type="taxonomic scope" value="Bacteria"/>
</dbReference>
<dbReference type="Gene3D" id="3.40.30.10">
    <property type="entry name" value="Glutaredoxin"/>
    <property type="match status" value="1"/>
</dbReference>
<dbReference type="STRING" id="1385514.N782_16525"/>
<dbReference type="SUPFAM" id="SSF52833">
    <property type="entry name" value="Thioredoxin-like"/>
    <property type="match status" value="1"/>
</dbReference>
<dbReference type="AlphaFoldDB" id="A0A0A2T8A5"/>
<name>A0A0A2T8A5_9BACI</name>
<dbReference type="PROSITE" id="PS51352">
    <property type="entry name" value="THIOREDOXIN_2"/>
    <property type="match status" value="1"/>
</dbReference>
<dbReference type="RefSeq" id="WP_036821911.1">
    <property type="nucleotide sequence ID" value="NZ_AVBF01000048.1"/>
</dbReference>
<dbReference type="GO" id="GO:0015035">
    <property type="term" value="F:protein-disulfide reductase activity"/>
    <property type="evidence" value="ECO:0007669"/>
    <property type="project" value="TreeGrafter"/>
</dbReference>
<dbReference type="InterPro" id="IPR036249">
    <property type="entry name" value="Thioredoxin-like_sf"/>
</dbReference>
<dbReference type="Pfam" id="PF00085">
    <property type="entry name" value="Thioredoxin"/>
    <property type="match status" value="1"/>
</dbReference>
<dbReference type="CDD" id="cd02947">
    <property type="entry name" value="TRX_family"/>
    <property type="match status" value="1"/>
</dbReference>
<protein>
    <submittedName>
        <fullName evidence="2">Thioredoxin</fullName>
    </submittedName>
</protein>
<keyword evidence="3" id="KW-1185">Reference proteome</keyword>
<dbReference type="GO" id="GO:0005829">
    <property type="term" value="C:cytosol"/>
    <property type="evidence" value="ECO:0007669"/>
    <property type="project" value="TreeGrafter"/>
</dbReference>
<gene>
    <name evidence="2" type="ORF">N782_16525</name>
</gene>
<reference evidence="2 3" key="1">
    <citation type="journal article" date="2015" name="Stand. Genomic Sci.">
        <title>High quality draft genome sequence of the moderately halophilic bacterium Pontibacillus yanchengensis Y32(T) and comparison among Pontibacillus genomes.</title>
        <authorList>
            <person name="Huang J."/>
            <person name="Qiao Z.X."/>
            <person name="Tang J.W."/>
            <person name="Wang G."/>
        </authorList>
    </citation>
    <scope>NUCLEOTIDE SEQUENCE [LARGE SCALE GENOMIC DNA]</scope>
    <source>
        <strain evidence="2 3">Y32</strain>
    </source>
</reference>
<dbReference type="GO" id="GO:0045454">
    <property type="term" value="P:cell redox homeostasis"/>
    <property type="evidence" value="ECO:0007669"/>
    <property type="project" value="TreeGrafter"/>
</dbReference>
<sequence>MEFIHDRSVFDKTIQSEQPVIIKFSANWCPDCKRMDMFIGDILEEYNKFEWYEINRDELPEVAQEYEVMGIPSILIFQNGEKKAHLHSADAKTPEEVQEFLSTSITK</sequence>
<evidence type="ECO:0000313" key="3">
    <source>
        <dbReference type="Proteomes" id="UP000030147"/>
    </source>
</evidence>
<evidence type="ECO:0000313" key="2">
    <source>
        <dbReference type="EMBL" id="KGP71754.1"/>
    </source>
</evidence>
<comment type="caution">
    <text evidence="2">The sequence shown here is derived from an EMBL/GenBank/DDBJ whole genome shotgun (WGS) entry which is preliminary data.</text>
</comment>
<dbReference type="PANTHER" id="PTHR45663:SF6">
    <property type="entry name" value="THIOREDOXIN-LIKE PROTEIN YDBP"/>
    <property type="match status" value="1"/>
</dbReference>
<dbReference type="Proteomes" id="UP000030147">
    <property type="component" value="Unassembled WGS sequence"/>
</dbReference>
<proteinExistence type="predicted"/>
<accession>A0A0A2T8A5</accession>
<dbReference type="OrthoDB" id="7629852at2"/>
<dbReference type="InterPro" id="IPR013766">
    <property type="entry name" value="Thioredoxin_domain"/>
</dbReference>
<feature type="domain" description="Thioredoxin" evidence="1">
    <location>
        <begin position="1"/>
        <end position="106"/>
    </location>
</feature>